<comment type="subcellular location">
    <subcellularLocation>
        <location evidence="1">Cytoplasm</location>
    </subcellularLocation>
</comment>
<keyword evidence="6" id="KW-0369">Histidine metabolism</keyword>
<dbReference type="InterPro" id="IPR051623">
    <property type="entry name" value="FTCD"/>
</dbReference>
<evidence type="ECO:0000313" key="11">
    <source>
        <dbReference type="Proteomes" id="UP000621436"/>
    </source>
</evidence>
<evidence type="ECO:0000256" key="7">
    <source>
        <dbReference type="ARBA" id="ARBA00022954"/>
    </source>
</evidence>
<protein>
    <recommendedName>
        <fullName evidence="3">glutamate formimidoyltransferase</fullName>
        <ecNumber evidence="3">2.1.2.5</ecNumber>
    </recommendedName>
</protein>
<evidence type="ECO:0000256" key="5">
    <source>
        <dbReference type="ARBA" id="ARBA00022679"/>
    </source>
</evidence>
<feature type="domain" description="Formiminotransferase N-terminal subdomain" evidence="9">
    <location>
        <begin position="3"/>
        <end position="180"/>
    </location>
</feature>
<dbReference type="InterPro" id="IPR037070">
    <property type="entry name" value="Formiminotransferase_C_sf"/>
</dbReference>
<dbReference type="Proteomes" id="UP000621436">
    <property type="component" value="Unassembled WGS sequence"/>
</dbReference>
<evidence type="ECO:0000313" key="10">
    <source>
        <dbReference type="EMBL" id="MBF8436630.1"/>
    </source>
</evidence>
<dbReference type="InterPro" id="IPR013802">
    <property type="entry name" value="Formiminotransferase_C"/>
</dbReference>
<reference evidence="10" key="1">
    <citation type="submission" date="2020-11" db="EMBL/GenBank/DDBJ databases">
        <title>Halonatronomonas betainensis gen. nov., sp. nov. a novel haloalkaliphilic representative of the family Halanaerobiacae capable of betaine degradation.</title>
        <authorList>
            <person name="Boltyanskaya Y."/>
            <person name="Kevbrin V."/>
            <person name="Detkova E."/>
            <person name="Grouzdev D.S."/>
            <person name="Koziaeva V."/>
            <person name="Zhilina T."/>
        </authorList>
    </citation>
    <scope>NUCLEOTIDE SEQUENCE</scope>
    <source>
        <strain evidence="10">Z-7014</strain>
    </source>
</reference>
<dbReference type="GO" id="GO:0006547">
    <property type="term" value="P:L-histidine metabolic process"/>
    <property type="evidence" value="ECO:0007669"/>
    <property type="project" value="UniProtKB-KW"/>
</dbReference>
<dbReference type="GO" id="GO:0005542">
    <property type="term" value="F:folic acid binding"/>
    <property type="evidence" value="ECO:0007669"/>
    <property type="project" value="UniProtKB-KW"/>
</dbReference>
<dbReference type="PANTHER" id="PTHR12234">
    <property type="entry name" value="FORMIMINOTRANSFERASE-CYCLODEAMINASE"/>
    <property type="match status" value="1"/>
</dbReference>
<dbReference type="InterPro" id="IPR012886">
    <property type="entry name" value="Formiminotransferase_N"/>
</dbReference>
<dbReference type="Pfam" id="PF02971">
    <property type="entry name" value="FTCD"/>
    <property type="match status" value="1"/>
</dbReference>
<accession>A0A931F678</accession>
<dbReference type="RefSeq" id="WP_270453537.1">
    <property type="nucleotide sequence ID" value="NZ_JADPIE010000003.1"/>
</dbReference>
<evidence type="ECO:0000259" key="9">
    <source>
        <dbReference type="SMART" id="SM01222"/>
    </source>
</evidence>
<dbReference type="SMART" id="SM01222">
    <property type="entry name" value="FTCD_N"/>
    <property type="match status" value="1"/>
</dbReference>
<sequence>MKKLVETVPNFSEGRDQEKIDAIVKPFKEIEDVKLLDASADKDHNRLVVTAIGTPEAVEKAIYDSTKIAIAEIDMEKHEGEHPRMGAVDVIPFTPVKNIEMEEAKELADRVAKKLSDDFNLPIFMYEESASNEKRRNLAKIRKGQYEGMKEKIKEPEWQPDYGPAEIHSSAGVTAVGARMPLVAFNINLDTNNKEIADKIARKIRHSGGGLRYCKAIGIDLKDKGIAQVSMNMTNYKGTSLYQVMEMVKFEAERFGANIIGSELIGLLPSEALFDVAEYYLKLDDFDLNQVIENRLLEDL</sequence>
<dbReference type="EC" id="2.1.2.5" evidence="3"/>
<evidence type="ECO:0000256" key="3">
    <source>
        <dbReference type="ARBA" id="ARBA00012252"/>
    </source>
</evidence>
<dbReference type="PANTHER" id="PTHR12234:SF8">
    <property type="entry name" value="FORMIMINOTRANSFERASE-CYCLODEAMINASE"/>
    <property type="match status" value="1"/>
</dbReference>
<dbReference type="InterPro" id="IPR037064">
    <property type="entry name" value="Formiminotransferase_N_sf"/>
</dbReference>
<keyword evidence="4" id="KW-0963">Cytoplasm</keyword>
<dbReference type="Pfam" id="PF07837">
    <property type="entry name" value="FTCD_N"/>
    <property type="match status" value="1"/>
</dbReference>
<feature type="domain" description="Formiminotransferase C-terminal subdomain" evidence="8">
    <location>
        <begin position="181"/>
        <end position="295"/>
    </location>
</feature>
<dbReference type="GO" id="GO:0005737">
    <property type="term" value="C:cytoplasm"/>
    <property type="evidence" value="ECO:0007669"/>
    <property type="project" value="UniProtKB-SubCell"/>
</dbReference>
<evidence type="ECO:0000256" key="6">
    <source>
        <dbReference type="ARBA" id="ARBA00022808"/>
    </source>
</evidence>
<keyword evidence="5 10" id="KW-0808">Transferase</keyword>
<keyword evidence="7" id="KW-0290">Folate-binding</keyword>
<evidence type="ECO:0000256" key="1">
    <source>
        <dbReference type="ARBA" id="ARBA00004496"/>
    </source>
</evidence>
<dbReference type="SUPFAM" id="SSF55116">
    <property type="entry name" value="Formiminotransferase domain of formiminotransferase-cyclodeaminase"/>
    <property type="match status" value="2"/>
</dbReference>
<proteinExistence type="predicted"/>
<dbReference type="SMART" id="SM01221">
    <property type="entry name" value="FTCD"/>
    <property type="match status" value="1"/>
</dbReference>
<dbReference type="InterPro" id="IPR022384">
    <property type="entry name" value="FormiminoTrfase_cat_dom_sf"/>
</dbReference>
<evidence type="ECO:0000256" key="2">
    <source>
        <dbReference type="ARBA" id="ARBA00005082"/>
    </source>
</evidence>
<dbReference type="Gene3D" id="3.30.990.10">
    <property type="entry name" value="Formiminotransferase, N-terminal subdomain"/>
    <property type="match status" value="1"/>
</dbReference>
<evidence type="ECO:0000256" key="4">
    <source>
        <dbReference type="ARBA" id="ARBA00022490"/>
    </source>
</evidence>
<dbReference type="AlphaFoldDB" id="A0A931F678"/>
<name>A0A931F678_9FIRM</name>
<comment type="pathway">
    <text evidence="2">Amino-acid degradation; L-histidine degradation into L-glutamate; L-glutamate from N-formimidoyl-L-glutamate (transferase route): step 1/1.</text>
</comment>
<keyword evidence="11" id="KW-1185">Reference proteome</keyword>
<dbReference type="NCBIfam" id="TIGR02024">
    <property type="entry name" value="FtcD"/>
    <property type="match status" value="1"/>
</dbReference>
<dbReference type="InterPro" id="IPR004227">
    <property type="entry name" value="Formiminotransferase_cat"/>
</dbReference>
<organism evidence="10 11">
    <name type="scientific">Halonatronomonas betaini</name>
    <dbReference type="NCBI Taxonomy" id="2778430"/>
    <lineage>
        <taxon>Bacteria</taxon>
        <taxon>Bacillati</taxon>
        <taxon>Bacillota</taxon>
        <taxon>Clostridia</taxon>
        <taxon>Halanaerobiales</taxon>
        <taxon>Halarsenatibacteraceae</taxon>
        <taxon>Halonatronomonas</taxon>
    </lineage>
</organism>
<dbReference type="EMBL" id="JADPIE010000003">
    <property type="protein sequence ID" value="MBF8436630.1"/>
    <property type="molecule type" value="Genomic_DNA"/>
</dbReference>
<evidence type="ECO:0000259" key="8">
    <source>
        <dbReference type="SMART" id="SM01221"/>
    </source>
</evidence>
<gene>
    <name evidence="10" type="primary">ftcD</name>
    <name evidence="10" type="ORF">I0Q91_06060</name>
</gene>
<dbReference type="GO" id="GO:0030409">
    <property type="term" value="F:glutamate formimidoyltransferase activity"/>
    <property type="evidence" value="ECO:0007669"/>
    <property type="project" value="UniProtKB-EC"/>
</dbReference>
<comment type="caution">
    <text evidence="10">The sequence shown here is derived from an EMBL/GenBank/DDBJ whole genome shotgun (WGS) entry which is preliminary data.</text>
</comment>
<dbReference type="Gene3D" id="3.30.70.670">
    <property type="entry name" value="Formiminotransferase, C-terminal subdomain"/>
    <property type="match status" value="1"/>
</dbReference>